<sequence>MPLKLEKCFLNLKIVQLQQPFNIVSNHRFKNLMKTGKPEYYLPLLTTVSCDVHLVFVCLCQHITILLMEKPKQYTRNMMVSFTFQWTHRPPQNTDSTSY</sequence>
<dbReference type="SUPFAM" id="SSF140996">
    <property type="entry name" value="Hermes dimerisation domain"/>
    <property type="match status" value="1"/>
</dbReference>
<dbReference type="InParanoid" id="A0A409XMH1"/>
<keyword evidence="2" id="KW-1185">Reference proteome</keyword>
<dbReference type="Proteomes" id="UP000283269">
    <property type="component" value="Unassembled WGS sequence"/>
</dbReference>
<dbReference type="OrthoDB" id="2677917at2759"/>
<accession>A0A409XMH1</accession>
<evidence type="ECO:0000313" key="2">
    <source>
        <dbReference type="Proteomes" id="UP000283269"/>
    </source>
</evidence>
<comment type="caution">
    <text evidence="1">The sequence shown here is derived from an EMBL/GenBank/DDBJ whole genome shotgun (WGS) entry which is preliminary data.</text>
</comment>
<protein>
    <submittedName>
        <fullName evidence="1">Uncharacterized protein</fullName>
    </submittedName>
</protein>
<reference evidence="1 2" key="1">
    <citation type="journal article" date="2018" name="Evol. Lett.">
        <title>Horizontal gene cluster transfer increased hallucinogenic mushroom diversity.</title>
        <authorList>
            <person name="Reynolds H.T."/>
            <person name="Vijayakumar V."/>
            <person name="Gluck-Thaler E."/>
            <person name="Korotkin H.B."/>
            <person name="Matheny P.B."/>
            <person name="Slot J.C."/>
        </authorList>
    </citation>
    <scope>NUCLEOTIDE SEQUENCE [LARGE SCALE GENOMIC DNA]</scope>
    <source>
        <strain evidence="1 2">2631</strain>
    </source>
</reference>
<evidence type="ECO:0000313" key="1">
    <source>
        <dbReference type="EMBL" id="PPQ91989.1"/>
    </source>
</evidence>
<dbReference type="EMBL" id="NHYD01001188">
    <property type="protein sequence ID" value="PPQ91989.1"/>
    <property type="molecule type" value="Genomic_DNA"/>
</dbReference>
<organism evidence="1 2">
    <name type="scientific">Psilocybe cyanescens</name>
    <dbReference type="NCBI Taxonomy" id="93625"/>
    <lineage>
        <taxon>Eukaryota</taxon>
        <taxon>Fungi</taxon>
        <taxon>Dikarya</taxon>
        <taxon>Basidiomycota</taxon>
        <taxon>Agaricomycotina</taxon>
        <taxon>Agaricomycetes</taxon>
        <taxon>Agaricomycetidae</taxon>
        <taxon>Agaricales</taxon>
        <taxon>Agaricineae</taxon>
        <taxon>Strophariaceae</taxon>
        <taxon>Psilocybe</taxon>
    </lineage>
</organism>
<gene>
    <name evidence="1" type="ORF">CVT25_004646</name>
</gene>
<name>A0A409XMH1_PSICY</name>
<proteinExistence type="predicted"/>
<dbReference type="AlphaFoldDB" id="A0A409XMH1"/>